<evidence type="ECO:0000259" key="2">
    <source>
        <dbReference type="SMART" id="SM00014"/>
    </source>
</evidence>
<evidence type="ECO:0000256" key="1">
    <source>
        <dbReference type="SAM" id="Phobius"/>
    </source>
</evidence>
<dbReference type="Proteomes" id="UP000002233">
    <property type="component" value="Chromosome"/>
</dbReference>
<proteinExistence type="predicted"/>
<accession>E0TZR2</accession>
<dbReference type="Pfam" id="PF01569">
    <property type="entry name" value="PAP2"/>
    <property type="match status" value="1"/>
</dbReference>
<dbReference type="SMART" id="SM00014">
    <property type="entry name" value="acidPPc"/>
    <property type="match status" value="1"/>
</dbReference>
<reference key="1">
    <citation type="submission" date="2010-08" db="EMBL/GenBank/DDBJ databases">
        <authorList>
            <person name="Zeigler D.R."/>
        </authorList>
    </citation>
    <scope>NUCLEOTIDE SEQUENCE</scope>
    <source>
        <strain>W23</strain>
    </source>
</reference>
<dbReference type="InterPro" id="IPR036938">
    <property type="entry name" value="PAP2/HPO_sf"/>
</dbReference>
<keyword evidence="1" id="KW-0472">Membrane</keyword>
<feature type="domain" description="Phosphatidic acid phosphatase type 2/haloperoxidase" evidence="2">
    <location>
        <begin position="105"/>
        <end position="219"/>
    </location>
</feature>
<dbReference type="EMBL" id="CP002183">
    <property type="protein sequence ID" value="ADM38141.1"/>
    <property type="molecule type" value="Genomic_DNA"/>
</dbReference>
<feature type="transmembrane region" description="Helical" evidence="1">
    <location>
        <begin position="204"/>
        <end position="221"/>
    </location>
</feature>
<keyword evidence="1" id="KW-0812">Transmembrane</keyword>
<evidence type="ECO:0000313" key="3">
    <source>
        <dbReference type="EMBL" id="ADM38141.1"/>
    </source>
</evidence>
<dbReference type="CDD" id="cd03392">
    <property type="entry name" value="PAP2_like_2"/>
    <property type="match status" value="1"/>
</dbReference>
<keyword evidence="1" id="KW-1133">Transmembrane helix</keyword>
<evidence type="ECO:0000313" key="4">
    <source>
        <dbReference type="Proteomes" id="UP000002233"/>
    </source>
</evidence>
<feature type="transmembrane region" description="Helical" evidence="1">
    <location>
        <begin position="28"/>
        <end position="46"/>
    </location>
</feature>
<dbReference type="PANTHER" id="PTHR14969:SF13">
    <property type="entry name" value="AT30094P"/>
    <property type="match status" value="1"/>
</dbReference>
<feature type="transmembrane region" description="Helical" evidence="1">
    <location>
        <begin position="77"/>
        <end position="100"/>
    </location>
</feature>
<name>E0TZR2_BACSH</name>
<gene>
    <name evidence="3" type="primary">yodM</name>
    <name evidence="3" type="ordered locus">BSUW23_10505</name>
</gene>
<dbReference type="PANTHER" id="PTHR14969">
    <property type="entry name" value="SPHINGOSINE-1-PHOSPHATE PHOSPHOHYDROLASE"/>
    <property type="match status" value="1"/>
</dbReference>
<dbReference type="HOGENOM" id="CLU_072573_3_3_9"/>
<dbReference type="InterPro" id="IPR000326">
    <property type="entry name" value="PAP2/HPO"/>
</dbReference>
<protein>
    <submittedName>
        <fullName evidence="3">Putative phospholipid phosphatase</fullName>
    </submittedName>
</protein>
<organism evidence="3 4">
    <name type="scientific">Bacillus spizizenii (strain ATCC 23059 / NRRL B-14472 / W23)</name>
    <name type="common">Bacillus subtilis subsp. spizizenii</name>
    <dbReference type="NCBI Taxonomy" id="655816"/>
    <lineage>
        <taxon>Bacteria</taxon>
        <taxon>Bacillati</taxon>
        <taxon>Bacillota</taxon>
        <taxon>Bacilli</taxon>
        <taxon>Bacillales</taxon>
        <taxon>Bacillaceae</taxon>
        <taxon>Bacillus</taxon>
    </lineage>
</organism>
<dbReference type="Gene3D" id="1.20.144.10">
    <property type="entry name" value="Phosphatidic acid phosphatase type 2/haloperoxidase"/>
    <property type="match status" value="2"/>
</dbReference>
<reference evidence="3 4" key="2">
    <citation type="journal article" date="2011" name="Microbiology">
        <title>The genome sequence of Bacillus subtilis subsp. spizizenii W23: insights into speciation within the B. subtilis complex and into the history of B. subtilis genetics.</title>
        <authorList>
            <person name="Zeigler D.R."/>
        </authorList>
    </citation>
    <scope>NUCLEOTIDE SEQUENCE [LARGE SCALE GENOMIC DNA]</scope>
    <source>
        <strain evidence="4">ATCC 23059 / NRRL B-14472 / W23</strain>
    </source>
</reference>
<sequence>MRVKTGAISSGFIICDAMTSVKIEVVKLLYKPVSLFLFFLFLAVAIHTNAVQSADEAISKAAVLIRQPWLNDVMTGITHLGASSILLPLIVIIGAGLFFYRKTWDGLLMLLVFGADRLLNKVLKEWIERVRPDFAPLVHESSFSFPSGHSMNAACVYPVIAYFLVKHLPFLSKHKKIVYTIAGLVTVLVGISRVYLGVHFVTDVLGGFSLGLLLFFLVKGFDEKMKRIRQK</sequence>
<dbReference type="SUPFAM" id="SSF48317">
    <property type="entry name" value="Acid phosphatase/Vanadium-dependent haloperoxidase"/>
    <property type="match status" value="1"/>
</dbReference>
<dbReference type="KEGG" id="bss:BSUW23_10505"/>
<dbReference type="AlphaFoldDB" id="E0TZR2"/>
<feature type="transmembrane region" description="Helical" evidence="1">
    <location>
        <begin position="177"/>
        <end position="198"/>
    </location>
</feature>